<evidence type="ECO:0000313" key="2">
    <source>
        <dbReference type="Proteomes" id="UP000821845"/>
    </source>
</evidence>
<proteinExistence type="predicted"/>
<name>A0ACB7SPX4_HYAAI</name>
<gene>
    <name evidence="1" type="ORF">HPB50_013376</name>
</gene>
<sequence length="162" mass="17732">MPDQHALAVWANCRRKDGGDVLDLKEIADRADESPWPLPKPAFSSLLSMPAKSTTSTNSRSEEDNDSDVNEPFVEPREVLLPTEDFILVELKPPFADGEEGGTDLGTFFQECQSAPMLSSFSCQPSLEEQVSEISAHLAALESSLPDLDQFVESVCQSDSLK</sequence>
<evidence type="ECO:0000313" key="1">
    <source>
        <dbReference type="EMBL" id="KAH6936102.1"/>
    </source>
</evidence>
<dbReference type="Proteomes" id="UP000821845">
    <property type="component" value="Chromosome 3"/>
</dbReference>
<protein>
    <submittedName>
        <fullName evidence="1">Uncharacterized protein</fullName>
    </submittedName>
</protein>
<organism evidence="1 2">
    <name type="scientific">Hyalomma asiaticum</name>
    <name type="common">Tick</name>
    <dbReference type="NCBI Taxonomy" id="266040"/>
    <lineage>
        <taxon>Eukaryota</taxon>
        <taxon>Metazoa</taxon>
        <taxon>Ecdysozoa</taxon>
        <taxon>Arthropoda</taxon>
        <taxon>Chelicerata</taxon>
        <taxon>Arachnida</taxon>
        <taxon>Acari</taxon>
        <taxon>Parasitiformes</taxon>
        <taxon>Ixodida</taxon>
        <taxon>Ixodoidea</taxon>
        <taxon>Ixodidae</taxon>
        <taxon>Hyalomminae</taxon>
        <taxon>Hyalomma</taxon>
    </lineage>
</organism>
<dbReference type="EMBL" id="CM023483">
    <property type="protein sequence ID" value="KAH6936102.1"/>
    <property type="molecule type" value="Genomic_DNA"/>
</dbReference>
<comment type="caution">
    <text evidence="1">The sequence shown here is derived from an EMBL/GenBank/DDBJ whole genome shotgun (WGS) entry which is preliminary data.</text>
</comment>
<keyword evidence="2" id="KW-1185">Reference proteome</keyword>
<accession>A0ACB7SPX4</accession>
<reference evidence="1" key="1">
    <citation type="submission" date="2020-05" db="EMBL/GenBank/DDBJ databases">
        <title>Large-scale comparative analyses of tick genomes elucidate their genetic diversity and vector capacities.</title>
        <authorList>
            <person name="Jia N."/>
            <person name="Wang J."/>
            <person name="Shi W."/>
            <person name="Du L."/>
            <person name="Sun Y."/>
            <person name="Zhan W."/>
            <person name="Jiang J."/>
            <person name="Wang Q."/>
            <person name="Zhang B."/>
            <person name="Ji P."/>
            <person name="Sakyi L.B."/>
            <person name="Cui X."/>
            <person name="Yuan T."/>
            <person name="Jiang B."/>
            <person name="Yang W."/>
            <person name="Lam T.T.-Y."/>
            <person name="Chang Q."/>
            <person name="Ding S."/>
            <person name="Wang X."/>
            <person name="Zhu J."/>
            <person name="Ruan X."/>
            <person name="Zhao L."/>
            <person name="Wei J."/>
            <person name="Que T."/>
            <person name="Du C."/>
            <person name="Cheng J."/>
            <person name="Dai P."/>
            <person name="Han X."/>
            <person name="Huang E."/>
            <person name="Gao Y."/>
            <person name="Liu J."/>
            <person name="Shao H."/>
            <person name="Ye R."/>
            <person name="Li L."/>
            <person name="Wei W."/>
            <person name="Wang X."/>
            <person name="Wang C."/>
            <person name="Yang T."/>
            <person name="Huo Q."/>
            <person name="Li W."/>
            <person name="Guo W."/>
            <person name="Chen H."/>
            <person name="Zhou L."/>
            <person name="Ni X."/>
            <person name="Tian J."/>
            <person name="Zhou Y."/>
            <person name="Sheng Y."/>
            <person name="Liu T."/>
            <person name="Pan Y."/>
            <person name="Xia L."/>
            <person name="Li J."/>
            <person name="Zhao F."/>
            <person name="Cao W."/>
        </authorList>
    </citation>
    <scope>NUCLEOTIDE SEQUENCE</scope>
    <source>
        <strain evidence="1">Hyas-2018</strain>
    </source>
</reference>